<dbReference type="PROSITE" id="PS00503">
    <property type="entry name" value="PECTINESTERASE_2"/>
    <property type="match status" value="1"/>
</dbReference>
<comment type="similarity">
    <text evidence="3">Belongs to the pectinesterase family.</text>
</comment>
<feature type="signal peptide" evidence="12">
    <location>
        <begin position="1"/>
        <end position="18"/>
    </location>
</feature>
<dbReference type="InterPro" id="IPR033131">
    <property type="entry name" value="Pectinesterase_Asp_AS"/>
</dbReference>
<feature type="active site" evidence="11">
    <location>
        <position position="216"/>
    </location>
</feature>
<evidence type="ECO:0000256" key="10">
    <source>
        <dbReference type="ARBA" id="ARBA00047928"/>
    </source>
</evidence>
<dbReference type="Pfam" id="PF01095">
    <property type="entry name" value="Pectinesterase"/>
    <property type="match status" value="1"/>
</dbReference>
<comment type="subcellular location">
    <subcellularLocation>
        <location evidence="1">Secreted</location>
        <location evidence="1">Cell wall</location>
    </subcellularLocation>
</comment>
<evidence type="ECO:0000256" key="5">
    <source>
        <dbReference type="ARBA" id="ARBA00022512"/>
    </source>
</evidence>
<proteinExistence type="inferred from homology"/>
<dbReference type="UniPathway" id="UPA00545">
    <property type="reaction ID" value="UER00823"/>
</dbReference>
<dbReference type="PANTHER" id="PTHR31321:SF87">
    <property type="entry name" value="PECTINESTERASE 63-RELATED"/>
    <property type="match status" value="1"/>
</dbReference>
<comment type="pathway">
    <text evidence="2 12">Glycan metabolism; pectin degradation; 2-dehydro-3-deoxy-D-gluconate from pectin: step 1/5.</text>
</comment>
<dbReference type="InterPro" id="IPR011050">
    <property type="entry name" value="Pectin_lyase_fold/virulence"/>
</dbReference>
<protein>
    <recommendedName>
        <fullName evidence="4 12">Pectinesterase</fullName>
        <ecNumber evidence="4 12">3.1.1.11</ecNumber>
    </recommendedName>
</protein>
<evidence type="ECO:0000256" key="2">
    <source>
        <dbReference type="ARBA" id="ARBA00005184"/>
    </source>
</evidence>
<evidence type="ECO:0000256" key="7">
    <source>
        <dbReference type="ARBA" id="ARBA00022729"/>
    </source>
</evidence>
<evidence type="ECO:0000256" key="3">
    <source>
        <dbReference type="ARBA" id="ARBA00008891"/>
    </source>
</evidence>
<dbReference type="SUPFAM" id="SSF51126">
    <property type="entry name" value="Pectin lyase-like"/>
    <property type="match status" value="1"/>
</dbReference>
<reference evidence="14 15" key="1">
    <citation type="submission" date="2019-07" db="EMBL/GenBank/DDBJ databases">
        <title>De Novo Assembly of kiwifruit Actinidia rufa.</title>
        <authorList>
            <person name="Sugita-Konishi S."/>
            <person name="Sato K."/>
            <person name="Mori E."/>
            <person name="Abe Y."/>
            <person name="Kisaki G."/>
            <person name="Hamano K."/>
            <person name="Suezawa K."/>
            <person name="Otani M."/>
            <person name="Fukuda T."/>
            <person name="Manabe T."/>
            <person name="Gomi K."/>
            <person name="Tabuchi M."/>
            <person name="Akimitsu K."/>
            <person name="Kataoka I."/>
        </authorList>
    </citation>
    <scope>NUCLEOTIDE SEQUENCE [LARGE SCALE GENOMIC DNA]</scope>
    <source>
        <strain evidence="15">cv. Fuchu</strain>
    </source>
</reference>
<keyword evidence="14" id="KW-0456">Lyase</keyword>
<evidence type="ECO:0000256" key="6">
    <source>
        <dbReference type="ARBA" id="ARBA00022525"/>
    </source>
</evidence>
<evidence type="ECO:0000256" key="8">
    <source>
        <dbReference type="ARBA" id="ARBA00022801"/>
    </source>
</evidence>
<dbReference type="Proteomes" id="UP000585474">
    <property type="component" value="Unassembled WGS sequence"/>
</dbReference>
<evidence type="ECO:0000256" key="11">
    <source>
        <dbReference type="PROSITE-ProRule" id="PRU10040"/>
    </source>
</evidence>
<dbReference type="FunFam" id="2.160.20.10:FF:000008">
    <property type="entry name" value="Pectinesterase"/>
    <property type="match status" value="1"/>
</dbReference>
<dbReference type="GO" id="GO:0042545">
    <property type="term" value="P:cell wall modification"/>
    <property type="evidence" value="ECO:0007669"/>
    <property type="project" value="UniProtKB-UniRule"/>
</dbReference>
<evidence type="ECO:0000313" key="14">
    <source>
        <dbReference type="EMBL" id="GFY83552.1"/>
    </source>
</evidence>
<keyword evidence="15" id="KW-1185">Reference proteome</keyword>
<keyword evidence="7 12" id="KW-0732">Signal</keyword>
<dbReference type="InterPro" id="IPR000070">
    <property type="entry name" value="Pectinesterase_cat"/>
</dbReference>
<sequence>MTQIVIFITILLIPIVTSDDTTPIPPNKAQLGSWFQENVLHHGARKDGLDPALVAAEEGGAKIVKVRKDGGGDFKTVAAAIGSIPVGNTRRVVVWIGGGKYTEKIKIDRNKPFVTFYGAPNDVPTLVFDGTAAEYGTVDSATLIVESDYFSAANLIIANSAPRPDGKRKGAQATSLRISGDKAAFYNTKIYGFQDTVCDDKGRHFFKDCYIEGTVDFIFGSGKSLYLNTELRVIPGDPVALITAQARKSNSEDTGYAFVHCDVTGTGRNAFLGRAWMPYAKVVYAYTTMSDVVDPKGWSDNFKPENDKNVFFGEYNCKGPGSSLEGRVGFFKKLSDADATPFLNLGFIEGSKWLLPPPTL</sequence>
<dbReference type="EC" id="3.1.1.11" evidence="4 12"/>
<comment type="catalytic activity">
    <reaction evidence="10 12">
        <text>[(1-&gt;4)-alpha-D-galacturonosyl methyl ester](n) + n H2O = [(1-&gt;4)-alpha-D-galacturonosyl](n) + n methanol + n H(+)</text>
        <dbReference type="Rhea" id="RHEA:22380"/>
        <dbReference type="Rhea" id="RHEA-COMP:14570"/>
        <dbReference type="Rhea" id="RHEA-COMP:14573"/>
        <dbReference type="ChEBI" id="CHEBI:15377"/>
        <dbReference type="ChEBI" id="CHEBI:15378"/>
        <dbReference type="ChEBI" id="CHEBI:17790"/>
        <dbReference type="ChEBI" id="CHEBI:140522"/>
        <dbReference type="ChEBI" id="CHEBI:140523"/>
        <dbReference type="EC" id="3.1.1.11"/>
    </reaction>
</comment>
<evidence type="ECO:0000256" key="9">
    <source>
        <dbReference type="ARBA" id="ARBA00023085"/>
    </source>
</evidence>
<dbReference type="PANTHER" id="PTHR31321">
    <property type="entry name" value="ACYL-COA THIOESTER HYDROLASE YBHC-RELATED"/>
    <property type="match status" value="1"/>
</dbReference>
<feature type="domain" description="Pectinesterase catalytic" evidence="13">
    <location>
        <begin position="64"/>
        <end position="350"/>
    </location>
</feature>
<dbReference type="EMBL" id="BJWL01000003">
    <property type="protein sequence ID" value="GFY83552.1"/>
    <property type="molecule type" value="Genomic_DNA"/>
</dbReference>
<keyword evidence="9 12" id="KW-0063">Aspartyl esterase</keyword>
<dbReference type="GO" id="GO:0045490">
    <property type="term" value="P:pectin catabolic process"/>
    <property type="evidence" value="ECO:0007669"/>
    <property type="project" value="UniProtKB-UniRule"/>
</dbReference>
<organism evidence="14 15">
    <name type="scientific">Actinidia rufa</name>
    <dbReference type="NCBI Taxonomy" id="165716"/>
    <lineage>
        <taxon>Eukaryota</taxon>
        <taxon>Viridiplantae</taxon>
        <taxon>Streptophyta</taxon>
        <taxon>Embryophyta</taxon>
        <taxon>Tracheophyta</taxon>
        <taxon>Spermatophyta</taxon>
        <taxon>Magnoliopsida</taxon>
        <taxon>eudicotyledons</taxon>
        <taxon>Gunneridae</taxon>
        <taxon>Pentapetalae</taxon>
        <taxon>asterids</taxon>
        <taxon>Ericales</taxon>
        <taxon>Actinidiaceae</taxon>
        <taxon>Actinidia</taxon>
    </lineage>
</organism>
<evidence type="ECO:0000256" key="4">
    <source>
        <dbReference type="ARBA" id="ARBA00013229"/>
    </source>
</evidence>
<dbReference type="GO" id="GO:0030599">
    <property type="term" value="F:pectinesterase activity"/>
    <property type="evidence" value="ECO:0007669"/>
    <property type="project" value="UniProtKB-UniRule"/>
</dbReference>
<accession>A0A7J0EB83</accession>
<keyword evidence="5" id="KW-0134">Cell wall</keyword>
<evidence type="ECO:0000313" key="15">
    <source>
        <dbReference type="Proteomes" id="UP000585474"/>
    </source>
</evidence>
<dbReference type="GO" id="GO:0016829">
    <property type="term" value="F:lyase activity"/>
    <property type="evidence" value="ECO:0007669"/>
    <property type="project" value="UniProtKB-KW"/>
</dbReference>
<gene>
    <name evidence="14" type="ORF">Acr_03g0003260</name>
</gene>
<evidence type="ECO:0000259" key="13">
    <source>
        <dbReference type="Pfam" id="PF01095"/>
    </source>
</evidence>
<keyword evidence="6" id="KW-0964">Secreted</keyword>
<dbReference type="OrthoDB" id="2019149at2759"/>
<comment type="caution">
    <text evidence="14">The sequence shown here is derived from an EMBL/GenBank/DDBJ whole genome shotgun (WGS) entry which is preliminary data.</text>
</comment>
<evidence type="ECO:0000256" key="1">
    <source>
        <dbReference type="ARBA" id="ARBA00004191"/>
    </source>
</evidence>
<evidence type="ECO:0000256" key="12">
    <source>
        <dbReference type="RuleBase" id="RU000589"/>
    </source>
</evidence>
<feature type="chain" id="PRO_5029942887" description="Pectinesterase" evidence="12">
    <location>
        <begin position="19"/>
        <end position="360"/>
    </location>
</feature>
<dbReference type="InterPro" id="IPR012334">
    <property type="entry name" value="Pectin_lyas_fold"/>
</dbReference>
<keyword evidence="8 12" id="KW-0378">Hydrolase</keyword>
<dbReference type="Gene3D" id="2.160.20.10">
    <property type="entry name" value="Single-stranded right-handed beta-helix, Pectin lyase-like"/>
    <property type="match status" value="1"/>
</dbReference>
<dbReference type="AlphaFoldDB" id="A0A7J0EB83"/>
<name>A0A7J0EB83_9ERIC</name>